<dbReference type="Gene3D" id="1.10.10.60">
    <property type="entry name" value="Homeodomain-like"/>
    <property type="match status" value="1"/>
</dbReference>
<evidence type="ECO:0000256" key="3">
    <source>
        <dbReference type="ARBA" id="ARBA00023163"/>
    </source>
</evidence>
<dbReference type="Proteomes" id="UP000007962">
    <property type="component" value="Chromosome"/>
</dbReference>
<keyword evidence="8" id="KW-1185">Reference proteome</keyword>
<dbReference type="GO" id="GO:0003700">
    <property type="term" value="F:DNA-binding transcription factor activity"/>
    <property type="evidence" value="ECO:0007669"/>
    <property type="project" value="TreeGrafter"/>
</dbReference>
<sequence length="183" mass="19512">MTRRLRTREALQRSALDLFERQGYDATSVAQIAVDAGVTPMTFFRHFAAKENVLLDDPYDPAIADAVAAEPLSLPPLVRAVRGLRRAWAHVPEPEDEHTRRRVRIVAATPSLRGAVSRNNAETERVIADGLLAGGAEPLAAQVAAAAVIAALTAALYAWASADGRSLADAVTIALDTLEHADG</sequence>
<dbReference type="InterPro" id="IPR001647">
    <property type="entry name" value="HTH_TetR"/>
</dbReference>
<dbReference type="GO" id="GO:0000976">
    <property type="term" value="F:transcription cis-regulatory region binding"/>
    <property type="evidence" value="ECO:0007669"/>
    <property type="project" value="TreeGrafter"/>
</dbReference>
<evidence type="ECO:0000259" key="6">
    <source>
        <dbReference type="PROSITE" id="PS50977"/>
    </source>
</evidence>
<gene>
    <name evidence="7" type="ordered locus">Bcav_0257</name>
</gene>
<keyword evidence="5" id="KW-0812">Transmembrane</keyword>
<dbReference type="Gene3D" id="1.10.357.10">
    <property type="entry name" value="Tetracycline Repressor, domain 2"/>
    <property type="match status" value="1"/>
</dbReference>
<accession>C5BVT2</accession>
<dbReference type="STRING" id="471853.Bcav_0257"/>
<dbReference type="InterPro" id="IPR050109">
    <property type="entry name" value="HTH-type_TetR-like_transc_reg"/>
</dbReference>
<feature type="domain" description="HTH tetR-type" evidence="6">
    <location>
        <begin position="5"/>
        <end position="65"/>
    </location>
</feature>
<name>C5BVT2_BEUC1</name>
<dbReference type="KEGG" id="bcv:Bcav_0257"/>
<keyword evidence="5" id="KW-0472">Membrane</keyword>
<evidence type="ECO:0000256" key="2">
    <source>
        <dbReference type="ARBA" id="ARBA00023125"/>
    </source>
</evidence>
<dbReference type="EMBL" id="CP001618">
    <property type="protein sequence ID" value="ACQ78522.1"/>
    <property type="molecule type" value="Genomic_DNA"/>
</dbReference>
<feature type="DNA-binding region" description="H-T-H motif" evidence="4">
    <location>
        <begin position="28"/>
        <end position="47"/>
    </location>
</feature>
<evidence type="ECO:0000313" key="8">
    <source>
        <dbReference type="Proteomes" id="UP000007962"/>
    </source>
</evidence>
<keyword evidence="1" id="KW-0805">Transcription regulation</keyword>
<proteinExistence type="predicted"/>
<dbReference type="Pfam" id="PF17754">
    <property type="entry name" value="TetR_C_14"/>
    <property type="match status" value="1"/>
</dbReference>
<evidence type="ECO:0000313" key="7">
    <source>
        <dbReference type="EMBL" id="ACQ78522.1"/>
    </source>
</evidence>
<reference evidence="7 8" key="1">
    <citation type="journal article" date="2009" name="Stand. Genomic Sci.">
        <title>Complete genome sequence of Beutenbergia cavernae type strain (HKI 0122).</title>
        <authorList>
            <person name="Land M."/>
            <person name="Pukall R."/>
            <person name="Abt B."/>
            <person name="Goker M."/>
            <person name="Rohde M."/>
            <person name="Glavina Del Rio T."/>
            <person name="Tice H."/>
            <person name="Copeland A."/>
            <person name="Cheng J.F."/>
            <person name="Lucas S."/>
            <person name="Chen F."/>
            <person name="Nolan M."/>
            <person name="Bruce D."/>
            <person name="Goodwin L."/>
            <person name="Pitluck S."/>
            <person name="Ivanova N."/>
            <person name="Mavromatis K."/>
            <person name="Ovchinnikova G."/>
            <person name="Pati A."/>
            <person name="Chen A."/>
            <person name="Palaniappan K."/>
            <person name="Hauser L."/>
            <person name="Chang Y.J."/>
            <person name="Jefferies C.C."/>
            <person name="Saunders E."/>
            <person name="Brettin T."/>
            <person name="Detter J.C."/>
            <person name="Han C."/>
            <person name="Chain P."/>
            <person name="Bristow J."/>
            <person name="Eisen J.A."/>
            <person name="Markowitz V."/>
            <person name="Hugenholtz P."/>
            <person name="Kyrpides N.C."/>
            <person name="Klenk H.P."/>
            <person name="Lapidus A."/>
        </authorList>
    </citation>
    <scope>NUCLEOTIDE SEQUENCE [LARGE SCALE GENOMIC DNA]</scope>
    <source>
        <strain evidence="8">ATCC BAA-8 / DSM 12333 / NBRC 16432</strain>
    </source>
</reference>
<evidence type="ECO:0000256" key="1">
    <source>
        <dbReference type="ARBA" id="ARBA00023015"/>
    </source>
</evidence>
<dbReference type="PANTHER" id="PTHR30055">
    <property type="entry name" value="HTH-TYPE TRANSCRIPTIONAL REGULATOR RUTR"/>
    <property type="match status" value="1"/>
</dbReference>
<protein>
    <submittedName>
        <fullName evidence="7">Transcriptional regulator, TetR family</fullName>
    </submittedName>
</protein>
<evidence type="ECO:0000256" key="5">
    <source>
        <dbReference type="SAM" id="Phobius"/>
    </source>
</evidence>
<organism evidence="7 8">
    <name type="scientific">Beutenbergia cavernae (strain ATCC BAA-8 / DSM 12333 / CCUG 43141 / JCM 11478 / NBRC 16432 / NCIMB 13614 / HKI 0122)</name>
    <dbReference type="NCBI Taxonomy" id="471853"/>
    <lineage>
        <taxon>Bacteria</taxon>
        <taxon>Bacillati</taxon>
        <taxon>Actinomycetota</taxon>
        <taxon>Actinomycetes</taxon>
        <taxon>Micrococcales</taxon>
        <taxon>Beutenbergiaceae</taxon>
        <taxon>Beutenbergia</taxon>
    </lineage>
</organism>
<dbReference type="InterPro" id="IPR009057">
    <property type="entry name" value="Homeodomain-like_sf"/>
</dbReference>
<evidence type="ECO:0000256" key="4">
    <source>
        <dbReference type="PROSITE-ProRule" id="PRU00335"/>
    </source>
</evidence>
<dbReference type="PANTHER" id="PTHR30055:SF234">
    <property type="entry name" value="HTH-TYPE TRANSCRIPTIONAL REGULATOR BETI"/>
    <property type="match status" value="1"/>
</dbReference>
<keyword evidence="5" id="KW-1133">Transmembrane helix</keyword>
<dbReference type="InterPro" id="IPR041347">
    <property type="entry name" value="MftR_C"/>
</dbReference>
<dbReference type="PRINTS" id="PR00455">
    <property type="entry name" value="HTHTETR"/>
</dbReference>
<dbReference type="SUPFAM" id="SSF46689">
    <property type="entry name" value="Homeodomain-like"/>
    <property type="match status" value="1"/>
</dbReference>
<dbReference type="PROSITE" id="PS50977">
    <property type="entry name" value="HTH_TETR_2"/>
    <property type="match status" value="1"/>
</dbReference>
<dbReference type="Pfam" id="PF00440">
    <property type="entry name" value="TetR_N"/>
    <property type="match status" value="1"/>
</dbReference>
<keyword evidence="2 4" id="KW-0238">DNA-binding</keyword>
<feature type="transmembrane region" description="Helical" evidence="5">
    <location>
        <begin position="139"/>
        <end position="160"/>
    </location>
</feature>
<dbReference type="eggNOG" id="COG1309">
    <property type="taxonomic scope" value="Bacteria"/>
</dbReference>
<dbReference type="AlphaFoldDB" id="C5BVT2"/>
<keyword evidence="3" id="KW-0804">Transcription</keyword>
<dbReference type="HOGENOM" id="CLU_069356_2_2_11"/>